<dbReference type="OMA" id="MTKFPTF"/>
<proteinExistence type="inferred from homology"/>
<evidence type="ECO:0000256" key="4">
    <source>
        <dbReference type="ARBA" id="ARBA00022781"/>
    </source>
</evidence>
<keyword evidence="6 9" id="KW-0406">Ion transport</keyword>
<keyword evidence="4 9" id="KW-0375">Hydrogen ion transport</keyword>
<evidence type="ECO:0000256" key="1">
    <source>
        <dbReference type="ARBA" id="ARBA00007346"/>
    </source>
</evidence>
<dbReference type="PANTHER" id="PTHR12441:SF10">
    <property type="entry name" value="ATP SYNTHASE-COUPLING FACTOR 6, MITOCHONDRIAL"/>
    <property type="match status" value="1"/>
</dbReference>
<keyword evidence="8 9" id="KW-0472">Membrane</keyword>
<dbReference type="InterPro" id="IPR036204">
    <property type="entry name" value="ATP_synth_f6_sf_mt"/>
</dbReference>
<keyword evidence="11" id="KW-1185">Reference proteome</keyword>
<dbReference type="PANTHER" id="PTHR12441">
    <property type="entry name" value="ATP SYNTHASE COUPLING FACTOR 6, MITOCHONDRIAL"/>
    <property type="match status" value="1"/>
</dbReference>
<dbReference type="PIRSF" id="PIRSF002455">
    <property type="entry name" value="ATP_synthase_coupling_factor_6"/>
    <property type="match status" value="1"/>
</dbReference>
<evidence type="ECO:0000256" key="3">
    <source>
        <dbReference type="ARBA" id="ARBA00022547"/>
    </source>
</evidence>
<evidence type="ECO:0000313" key="10">
    <source>
        <dbReference type="EMBL" id="CAD7091050.1"/>
    </source>
</evidence>
<evidence type="ECO:0000256" key="7">
    <source>
        <dbReference type="ARBA" id="ARBA00023128"/>
    </source>
</evidence>
<evidence type="ECO:0000256" key="8">
    <source>
        <dbReference type="ARBA" id="ARBA00023136"/>
    </source>
</evidence>
<evidence type="ECO:0000256" key="9">
    <source>
        <dbReference type="PIRNR" id="PIRNR002455"/>
    </source>
</evidence>
<organism evidence="10 11">
    <name type="scientific">Hermetia illucens</name>
    <name type="common">Black soldier fly</name>
    <dbReference type="NCBI Taxonomy" id="343691"/>
    <lineage>
        <taxon>Eukaryota</taxon>
        <taxon>Metazoa</taxon>
        <taxon>Ecdysozoa</taxon>
        <taxon>Arthropoda</taxon>
        <taxon>Hexapoda</taxon>
        <taxon>Insecta</taxon>
        <taxon>Pterygota</taxon>
        <taxon>Neoptera</taxon>
        <taxon>Endopterygota</taxon>
        <taxon>Diptera</taxon>
        <taxon>Brachycera</taxon>
        <taxon>Stratiomyomorpha</taxon>
        <taxon>Stratiomyidae</taxon>
        <taxon>Hermetiinae</taxon>
        <taxon>Hermetia</taxon>
    </lineage>
</organism>
<evidence type="ECO:0000256" key="6">
    <source>
        <dbReference type="ARBA" id="ARBA00023065"/>
    </source>
</evidence>
<dbReference type="InterPro" id="IPR008387">
    <property type="entry name" value="ATP_synth_f6_mt"/>
</dbReference>
<gene>
    <name evidence="10" type="ORF">HERILL_LOCUS13498</name>
</gene>
<dbReference type="OrthoDB" id="8902296at2759"/>
<dbReference type="EMBL" id="LR899013">
    <property type="protein sequence ID" value="CAD7091050.1"/>
    <property type="molecule type" value="Genomic_DNA"/>
</dbReference>
<dbReference type="SUPFAM" id="SSF111357">
    <property type="entry name" value="Mitochondrial ATP synthase coupling factor 6"/>
    <property type="match status" value="1"/>
</dbReference>
<dbReference type="Gene3D" id="1.10.246.110">
    <property type="entry name" value="Mitochondrial ATP synthase-coupling factor 6"/>
    <property type="match status" value="1"/>
</dbReference>
<comment type="subcellular location">
    <subcellularLocation>
        <location evidence="9">Mitochondrion</location>
    </subcellularLocation>
    <subcellularLocation>
        <location evidence="9">Mitochondrion inner membrane</location>
    </subcellularLocation>
</comment>
<dbReference type="FunCoup" id="A0A7R8V2K3">
    <property type="interactions" value="1311"/>
</dbReference>
<comment type="function">
    <text evidence="9">Mitochondrial membrane ATP synthase (F(1)F(0) ATP synthase or Complex V) produces ATP from ADP in the presence of a proton gradient across the membrane which is generated by electron transport complexes of the respiratory chain.</text>
</comment>
<dbReference type="FunFam" id="1.10.246.110:FF:000001">
    <property type="entry name" value="ATP synthase-coupling factor 6, mitochondrial"/>
    <property type="match status" value="1"/>
</dbReference>
<protein>
    <recommendedName>
        <fullName evidence="9">ATP synthase-coupling factor 6, mitochondrial</fullName>
        <shortName evidence="9">ATPase subunit F6</shortName>
    </recommendedName>
</protein>
<keyword evidence="7 9" id="KW-0496">Mitochondrion</keyword>
<dbReference type="InParanoid" id="A0A7R8V2K3"/>
<reference evidence="10 11" key="1">
    <citation type="submission" date="2020-11" db="EMBL/GenBank/DDBJ databases">
        <authorList>
            <person name="Wallbank WR R."/>
            <person name="Pardo Diaz C."/>
            <person name="Kozak K."/>
            <person name="Martin S."/>
            <person name="Jiggins C."/>
            <person name="Moest M."/>
            <person name="Warren A I."/>
            <person name="Generalovic N T."/>
            <person name="Byers J.R.P. K."/>
            <person name="Montejo-Kovacevich G."/>
            <person name="Yen C E."/>
        </authorList>
    </citation>
    <scope>NUCLEOTIDE SEQUENCE [LARGE SCALE GENOMIC DNA]</scope>
</reference>
<dbReference type="Pfam" id="PF05511">
    <property type="entry name" value="ATP-synt_F6"/>
    <property type="match status" value="1"/>
</dbReference>
<keyword evidence="2 9" id="KW-0813">Transport</keyword>
<sequence length="106" mass="11959">MLSQSILSGVRVLRTEARRSFGIVAPAMQKVSDPIQQLFLEKVREYKSKSAGGKMVDPTPEIERELKTELERVAKQYGGGEGTDMTKFPEFKFEEPKVDPINLQSK</sequence>
<dbReference type="GO" id="GO:0015078">
    <property type="term" value="F:proton transmembrane transporter activity"/>
    <property type="evidence" value="ECO:0007669"/>
    <property type="project" value="InterPro"/>
</dbReference>
<dbReference type="GO" id="GO:0005743">
    <property type="term" value="C:mitochondrial inner membrane"/>
    <property type="evidence" value="ECO:0007669"/>
    <property type="project" value="UniProtKB-SubCell"/>
</dbReference>
<keyword evidence="5 9" id="KW-0999">Mitochondrion inner membrane</keyword>
<evidence type="ECO:0000313" key="11">
    <source>
        <dbReference type="Proteomes" id="UP000594454"/>
    </source>
</evidence>
<keyword evidence="3" id="KW-0138">CF(0)</keyword>
<dbReference type="AlphaFoldDB" id="A0A7R8V2K3"/>
<comment type="similarity">
    <text evidence="1 9">Belongs to the eukaryotic ATPase subunit F6 family.</text>
</comment>
<dbReference type="GO" id="GO:0045259">
    <property type="term" value="C:proton-transporting ATP synthase complex"/>
    <property type="evidence" value="ECO:0007669"/>
    <property type="project" value="UniProtKB-KW"/>
</dbReference>
<evidence type="ECO:0000256" key="2">
    <source>
        <dbReference type="ARBA" id="ARBA00022448"/>
    </source>
</evidence>
<dbReference type="Proteomes" id="UP000594454">
    <property type="component" value="Chromosome 5"/>
</dbReference>
<dbReference type="GO" id="GO:0015986">
    <property type="term" value="P:proton motive force-driven ATP synthesis"/>
    <property type="evidence" value="ECO:0007669"/>
    <property type="project" value="InterPro"/>
</dbReference>
<name>A0A7R8V2K3_HERIL</name>
<evidence type="ECO:0000256" key="5">
    <source>
        <dbReference type="ARBA" id="ARBA00022792"/>
    </source>
</evidence>
<accession>A0A7R8V2K3</accession>